<dbReference type="InterPro" id="IPR001753">
    <property type="entry name" value="Enoyl-CoA_hydra/iso"/>
</dbReference>
<dbReference type="EMBL" id="JBFSHR010000009">
    <property type="protein sequence ID" value="MEX6429026.1"/>
    <property type="molecule type" value="Genomic_DNA"/>
</dbReference>
<comment type="similarity">
    <text evidence="1 2">Belongs to the enoyl-CoA hydratase/isomerase family.</text>
</comment>
<evidence type="ECO:0000256" key="2">
    <source>
        <dbReference type="RuleBase" id="RU003707"/>
    </source>
</evidence>
<name>A0ABV3Y244_9ACTN</name>
<dbReference type="Pfam" id="PF00378">
    <property type="entry name" value="ECH_1"/>
    <property type="match status" value="1"/>
</dbReference>
<proteinExistence type="inferred from homology"/>
<dbReference type="SUPFAM" id="SSF52096">
    <property type="entry name" value="ClpP/crotonase"/>
    <property type="match status" value="1"/>
</dbReference>
<reference evidence="3 4" key="1">
    <citation type="submission" date="2024-07" db="EMBL/GenBank/DDBJ databases">
        <title>Draft Genome Sequence of Ferrimicrobium acidiphilum Strain YE2023, Isolated from a Pulp of Bioleach Reactor.</title>
        <authorList>
            <person name="Elkina Y.A."/>
            <person name="Bulaeva A.G."/>
            <person name="Beletsky A.V."/>
            <person name="Mardanov A.V."/>
        </authorList>
    </citation>
    <scope>NUCLEOTIDE SEQUENCE [LARGE SCALE GENOMIC DNA]</scope>
    <source>
        <strain evidence="3 4">YE2023</strain>
    </source>
</reference>
<evidence type="ECO:0000313" key="3">
    <source>
        <dbReference type="EMBL" id="MEX6429026.1"/>
    </source>
</evidence>
<dbReference type="Gene3D" id="3.90.226.10">
    <property type="entry name" value="2-enoyl-CoA Hydratase, Chain A, domain 1"/>
    <property type="match status" value="1"/>
</dbReference>
<keyword evidence="4" id="KW-1185">Reference proteome</keyword>
<dbReference type="PROSITE" id="PS00166">
    <property type="entry name" value="ENOYL_COA_HYDRATASE"/>
    <property type="match status" value="1"/>
</dbReference>
<evidence type="ECO:0000256" key="1">
    <source>
        <dbReference type="ARBA" id="ARBA00005254"/>
    </source>
</evidence>
<dbReference type="InterPro" id="IPR018376">
    <property type="entry name" value="Enoyl-CoA_hyd/isom_CS"/>
</dbReference>
<comment type="caution">
    <text evidence="3">The sequence shown here is derived from an EMBL/GenBank/DDBJ whole genome shotgun (WGS) entry which is preliminary data.</text>
</comment>
<gene>
    <name evidence="3" type="ORF">AB6A68_04150</name>
</gene>
<dbReference type="RefSeq" id="WP_298405716.1">
    <property type="nucleotide sequence ID" value="NZ_JBFSHR010000009.1"/>
</dbReference>
<dbReference type="CDD" id="cd06558">
    <property type="entry name" value="crotonase-like"/>
    <property type="match status" value="1"/>
</dbReference>
<evidence type="ECO:0000313" key="4">
    <source>
        <dbReference type="Proteomes" id="UP001560267"/>
    </source>
</evidence>
<accession>A0ABV3Y244</accession>
<organism evidence="3 4">
    <name type="scientific">Ferrimicrobium acidiphilum</name>
    <dbReference type="NCBI Taxonomy" id="121039"/>
    <lineage>
        <taxon>Bacteria</taxon>
        <taxon>Bacillati</taxon>
        <taxon>Actinomycetota</taxon>
        <taxon>Acidimicrobiia</taxon>
        <taxon>Acidimicrobiales</taxon>
        <taxon>Acidimicrobiaceae</taxon>
        <taxon>Ferrimicrobium</taxon>
    </lineage>
</organism>
<dbReference type="PANTHER" id="PTHR11941">
    <property type="entry name" value="ENOYL-COA HYDRATASE-RELATED"/>
    <property type="match status" value="1"/>
</dbReference>
<dbReference type="PANTHER" id="PTHR11941:SF54">
    <property type="entry name" value="ENOYL-COA HYDRATASE, MITOCHONDRIAL"/>
    <property type="match status" value="1"/>
</dbReference>
<protein>
    <submittedName>
        <fullName evidence="3">Enoyl-CoA hydratase/isomerase family protein</fullName>
    </submittedName>
</protein>
<sequence length="268" mass="29149">MVFLSGDRPQVRATGADAKGSRELVSVSKEEGLIRIGLNRPDKRNALSLELVSQLKTTIETHRHEPSVLLISSTTPNMFIAGADIAELSARGEEEAFRAINVELFNAIAAWRWPSIAAIDGPALGGGLECALACDLRVASPRARFAQPELGLGILAGAGGNWRLPDLVGIGWARRMLYLGEMIDAVQAHAIGLVDRLAEDPIVAAIEWSVQIRRQPWRALEITKLALATGGRASSGLIDVLGQAILFESQEKRERMQSFLERRQSFAH</sequence>
<dbReference type="Proteomes" id="UP001560267">
    <property type="component" value="Unassembled WGS sequence"/>
</dbReference>
<dbReference type="InterPro" id="IPR029045">
    <property type="entry name" value="ClpP/crotonase-like_dom_sf"/>
</dbReference>